<dbReference type="InterPro" id="IPR001509">
    <property type="entry name" value="Epimerase_deHydtase"/>
</dbReference>
<name>A0A915HPW7_ROMCU</name>
<sequence>MSDIVKLDEMARLKYGKDDPYLYLNVLDQNILNSTIVNYQIDWLVHFSALLSAVGESNVQKALKLNVDGVNNVLEASRFGFKQQQQNSLSCACKLRIFVPSTIGAFGISSPKVKTPDITIQRPKTIYGVTKVYNELIGEYYNTRFGVDFRCLRLPGVISGDTQPGGGTTG</sequence>
<dbReference type="PANTHER" id="PTHR42687:SF1">
    <property type="entry name" value="L-THREONINE 3-DEHYDROGENASE, MITOCHONDRIAL"/>
    <property type="match status" value="1"/>
</dbReference>
<dbReference type="InterPro" id="IPR051225">
    <property type="entry name" value="NAD(P)_epim/dehydratase"/>
</dbReference>
<evidence type="ECO:0000313" key="4">
    <source>
        <dbReference type="WBParaSite" id="nRc.2.0.1.t03551-RA"/>
    </source>
</evidence>
<reference evidence="4" key="1">
    <citation type="submission" date="2022-11" db="UniProtKB">
        <authorList>
            <consortium name="WormBaseParasite"/>
        </authorList>
    </citation>
    <scope>IDENTIFICATION</scope>
</reference>
<accession>A0A915HPW7</accession>
<evidence type="ECO:0000313" key="3">
    <source>
        <dbReference type="Proteomes" id="UP000887565"/>
    </source>
</evidence>
<proteinExistence type="inferred from homology"/>
<dbReference type="Proteomes" id="UP000887565">
    <property type="component" value="Unplaced"/>
</dbReference>
<dbReference type="InterPro" id="IPR036291">
    <property type="entry name" value="NAD(P)-bd_dom_sf"/>
</dbReference>
<dbReference type="PANTHER" id="PTHR42687">
    <property type="entry name" value="L-THREONINE 3-DEHYDROGENASE"/>
    <property type="match status" value="1"/>
</dbReference>
<dbReference type="WBParaSite" id="nRc.2.0.1.t03551-RA">
    <property type="protein sequence ID" value="nRc.2.0.1.t03551-RA"/>
    <property type="gene ID" value="nRc.2.0.1.g03551"/>
</dbReference>
<evidence type="ECO:0000256" key="1">
    <source>
        <dbReference type="ARBA" id="ARBA00007637"/>
    </source>
</evidence>
<dbReference type="GO" id="GO:0008743">
    <property type="term" value="F:L-threonine 3-dehydrogenase activity"/>
    <property type="evidence" value="ECO:0007669"/>
    <property type="project" value="TreeGrafter"/>
</dbReference>
<protein>
    <submittedName>
        <fullName evidence="4">NAD-dependent epimerase/dehydratase domain-containing protein</fullName>
    </submittedName>
</protein>
<dbReference type="Pfam" id="PF01370">
    <property type="entry name" value="Epimerase"/>
    <property type="match status" value="1"/>
</dbReference>
<evidence type="ECO:0000259" key="2">
    <source>
        <dbReference type="Pfam" id="PF01370"/>
    </source>
</evidence>
<comment type="similarity">
    <text evidence="1">Belongs to the NAD(P)-dependent epimerase/dehydratase family.</text>
</comment>
<dbReference type="Gene3D" id="3.40.50.720">
    <property type="entry name" value="NAD(P)-binding Rossmann-like Domain"/>
    <property type="match status" value="1"/>
</dbReference>
<dbReference type="GO" id="GO:0006567">
    <property type="term" value="P:L-threonine catabolic process"/>
    <property type="evidence" value="ECO:0007669"/>
    <property type="project" value="TreeGrafter"/>
</dbReference>
<organism evidence="3 4">
    <name type="scientific">Romanomermis culicivorax</name>
    <name type="common">Nematode worm</name>
    <dbReference type="NCBI Taxonomy" id="13658"/>
    <lineage>
        <taxon>Eukaryota</taxon>
        <taxon>Metazoa</taxon>
        <taxon>Ecdysozoa</taxon>
        <taxon>Nematoda</taxon>
        <taxon>Enoplea</taxon>
        <taxon>Dorylaimia</taxon>
        <taxon>Mermithida</taxon>
        <taxon>Mermithoidea</taxon>
        <taxon>Mermithidae</taxon>
        <taxon>Romanomermis</taxon>
    </lineage>
</organism>
<keyword evidence="3" id="KW-1185">Reference proteome</keyword>
<dbReference type="SUPFAM" id="SSF51735">
    <property type="entry name" value="NAD(P)-binding Rossmann-fold domains"/>
    <property type="match status" value="1"/>
</dbReference>
<dbReference type="OMA" id="CACKLRI"/>
<dbReference type="AlphaFoldDB" id="A0A915HPW7"/>
<feature type="domain" description="NAD-dependent epimerase/dehydratase" evidence="2">
    <location>
        <begin position="20"/>
        <end position="159"/>
    </location>
</feature>